<gene>
    <name evidence="1" type="ORF">BN1723_020660</name>
</gene>
<dbReference type="EMBL" id="CVQI01037932">
    <property type="protein sequence ID" value="CRK48781.1"/>
    <property type="molecule type" value="Genomic_DNA"/>
</dbReference>
<organism evidence="1 2">
    <name type="scientific">Verticillium longisporum</name>
    <name type="common">Verticillium dahliae var. longisporum</name>
    <dbReference type="NCBI Taxonomy" id="100787"/>
    <lineage>
        <taxon>Eukaryota</taxon>
        <taxon>Fungi</taxon>
        <taxon>Dikarya</taxon>
        <taxon>Ascomycota</taxon>
        <taxon>Pezizomycotina</taxon>
        <taxon>Sordariomycetes</taxon>
        <taxon>Hypocreomycetidae</taxon>
        <taxon>Glomerellales</taxon>
        <taxon>Plectosphaerellaceae</taxon>
        <taxon>Verticillium</taxon>
    </lineage>
</organism>
<reference evidence="2" key="1">
    <citation type="submission" date="2015-05" db="EMBL/GenBank/DDBJ databases">
        <authorList>
            <person name="Fogelqvist Johan"/>
        </authorList>
    </citation>
    <scope>NUCLEOTIDE SEQUENCE [LARGE SCALE GENOMIC DNA]</scope>
</reference>
<evidence type="ECO:0000313" key="2">
    <source>
        <dbReference type="Proteomes" id="UP000045706"/>
    </source>
</evidence>
<feature type="non-terminal residue" evidence="1">
    <location>
        <position position="1"/>
    </location>
</feature>
<name>A0A0G4NR08_VERLO</name>
<sequence length="9" mass="947">DTVEDAQGL</sequence>
<dbReference type="Proteomes" id="UP000045706">
    <property type="component" value="Unassembled WGS sequence"/>
</dbReference>
<proteinExistence type="predicted"/>
<protein>
    <submittedName>
        <fullName evidence="1">Uncharacterized protein</fullName>
    </submittedName>
</protein>
<evidence type="ECO:0000313" key="1">
    <source>
        <dbReference type="EMBL" id="CRK48781.1"/>
    </source>
</evidence>
<accession>A0A0G4NR08</accession>